<reference evidence="7" key="1">
    <citation type="journal article" date="2019" name="Int. J. Syst. Evol. Microbiol.">
        <title>The Global Catalogue of Microorganisms (GCM) 10K type strain sequencing project: providing services to taxonomists for standard genome sequencing and annotation.</title>
        <authorList>
            <consortium name="The Broad Institute Genomics Platform"/>
            <consortium name="The Broad Institute Genome Sequencing Center for Infectious Disease"/>
            <person name="Wu L."/>
            <person name="Ma J."/>
        </authorList>
    </citation>
    <scope>NUCLEOTIDE SEQUENCE [LARGE SCALE GENOMIC DNA]</scope>
    <source>
        <strain evidence="7">NBRC 100033</strain>
    </source>
</reference>
<keyword evidence="2" id="KW-0547">Nucleotide-binding</keyword>
<dbReference type="Pfam" id="PF16326">
    <property type="entry name" value="ABC_tran_CTD"/>
    <property type="match status" value="1"/>
</dbReference>
<evidence type="ECO:0000313" key="7">
    <source>
        <dbReference type="Proteomes" id="UP001156682"/>
    </source>
</evidence>
<dbReference type="InterPro" id="IPR037118">
    <property type="entry name" value="Val-tRNA_synth_C_sf"/>
</dbReference>
<organism evidence="6 7">
    <name type="scientific">Marinospirillum insulare</name>
    <dbReference type="NCBI Taxonomy" id="217169"/>
    <lineage>
        <taxon>Bacteria</taxon>
        <taxon>Pseudomonadati</taxon>
        <taxon>Pseudomonadota</taxon>
        <taxon>Gammaproteobacteria</taxon>
        <taxon>Oceanospirillales</taxon>
        <taxon>Oceanospirillaceae</taxon>
        <taxon>Marinospirillum</taxon>
    </lineage>
</organism>
<evidence type="ECO:0000256" key="1">
    <source>
        <dbReference type="ARBA" id="ARBA00022737"/>
    </source>
</evidence>
<accession>A0ABQ5ZXU1</accession>
<dbReference type="PANTHER" id="PTHR19211:SF14">
    <property type="entry name" value="ATP-BINDING CASSETTE SUB-FAMILY F MEMBER 1"/>
    <property type="match status" value="1"/>
</dbReference>
<dbReference type="RefSeq" id="WP_027851030.1">
    <property type="nucleotide sequence ID" value="NZ_BSOR01000027.1"/>
</dbReference>
<evidence type="ECO:0000259" key="5">
    <source>
        <dbReference type="PROSITE" id="PS50893"/>
    </source>
</evidence>
<dbReference type="InterPro" id="IPR032781">
    <property type="entry name" value="ABC_tran_Xtn"/>
</dbReference>
<feature type="domain" description="ABC transporter" evidence="5">
    <location>
        <begin position="2"/>
        <end position="246"/>
    </location>
</feature>
<proteinExistence type="predicted"/>
<dbReference type="InterPro" id="IPR032524">
    <property type="entry name" value="ABC_tran_C"/>
</dbReference>
<evidence type="ECO:0000256" key="4">
    <source>
        <dbReference type="SAM" id="Coils"/>
    </source>
</evidence>
<dbReference type="PANTHER" id="PTHR19211">
    <property type="entry name" value="ATP-BINDING TRANSPORT PROTEIN-RELATED"/>
    <property type="match status" value="1"/>
</dbReference>
<dbReference type="InterPro" id="IPR017871">
    <property type="entry name" value="ABC_transporter-like_CS"/>
</dbReference>
<dbReference type="GO" id="GO:0005524">
    <property type="term" value="F:ATP binding"/>
    <property type="evidence" value="ECO:0007669"/>
    <property type="project" value="UniProtKB-KW"/>
</dbReference>
<keyword evidence="7" id="KW-1185">Reference proteome</keyword>
<dbReference type="InterPro" id="IPR027417">
    <property type="entry name" value="P-loop_NTPase"/>
</dbReference>
<evidence type="ECO:0000256" key="2">
    <source>
        <dbReference type="ARBA" id="ARBA00022741"/>
    </source>
</evidence>
<dbReference type="Proteomes" id="UP001156682">
    <property type="component" value="Unassembled WGS sequence"/>
</dbReference>
<keyword evidence="4" id="KW-0175">Coiled coil</keyword>
<dbReference type="InterPro" id="IPR050611">
    <property type="entry name" value="ABCF"/>
</dbReference>
<feature type="domain" description="ABC transporter" evidence="5">
    <location>
        <begin position="313"/>
        <end position="527"/>
    </location>
</feature>
<dbReference type="SMART" id="SM00382">
    <property type="entry name" value="AAA"/>
    <property type="match status" value="2"/>
</dbReference>
<dbReference type="PROSITE" id="PS00211">
    <property type="entry name" value="ABC_TRANSPORTER_1"/>
    <property type="match status" value="1"/>
</dbReference>
<dbReference type="InterPro" id="IPR003593">
    <property type="entry name" value="AAA+_ATPase"/>
</dbReference>
<dbReference type="InterPro" id="IPR003439">
    <property type="entry name" value="ABC_transporter-like_ATP-bd"/>
</dbReference>
<dbReference type="CDD" id="cd03221">
    <property type="entry name" value="ABCF_EF-3"/>
    <property type="match status" value="2"/>
</dbReference>
<gene>
    <name evidence="6" type="ORF">GCM10007878_15560</name>
</gene>
<comment type="caution">
    <text evidence="6">The sequence shown here is derived from an EMBL/GenBank/DDBJ whole genome shotgun (WGS) entry which is preliminary data.</text>
</comment>
<feature type="coiled-coil region" evidence="4">
    <location>
        <begin position="553"/>
        <end position="623"/>
    </location>
</feature>
<dbReference type="Pfam" id="PF12848">
    <property type="entry name" value="ABC_tran_Xtn"/>
    <property type="match status" value="1"/>
</dbReference>
<evidence type="ECO:0000313" key="6">
    <source>
        <dbReference type="EMBL" id="GLR64118.1"/>
    </source>
</evidence>
<evidence type="ECO:0000256" key="3">
    <source>
        <dbReference type="ARBA" id="ARBA00022840"/>
    </source>
</evidence>
<keyword evidence="1" id="KW-0677">Repeat</keyword>
<protein>
    <submittedName>
        <fullName evidence="6">ABC transporter ATP-binding protein</fullName>
    </submittedName>
</protein>
<name>A0ABQ5ZXU1_9GAMM</name>
<dbReference type="PROSITE" id="PS50893">
    <property type="entry name" value="ABC_TRANSPORTER_2"/>
    <property type="match status" value="2"/>
</dbReference>
<dbReference type="SUPFAM" id="SSF52540">
    <property type="entry name" value="P-loop containing nucleoside triphosphate hydrolases"/>
    <property type="match status" value="2"/>
</dbReference>
<keyword evidence="3 6" id="KW-0067">ATP-binding</keyword>
<dbReference type="Pfam" id="PF00005">
    <property type="entry name" value="ABC_tran"/>
    <property type="match status" value="2"/>
</dbReference>
<dbReference type="Gene3D" id="1.10.287.380">
    <property type="entry name" value="Valyl-tRNA synthetase, C-terminal domain"/>
    <property type="match status" value="1"/>
</dbReference>
<dbReference type="EMBL" id="BSOR01000027">
    <property type="protein sequence ID" value="GLR64118.1"/>
    <property type="molecule type" value="Genomic_DNA"/>
</dbReference>
<sequence length="641" mass="71973">MMTLGGLTLQRGDLRLLENASVSLHSGWKVGLTGANGAGKSSLFKLLLGELTPDAGELQMSGYDRIAYMAQEVPSLQLAALDYVLEGHQELKQVELDLVAAEKAGDNNRLAELYGQYDLLQGYSKKAEAEQLLAGLGFPQAVFNNPVDSFSGGWRIRLNLARTLFMPSDLMLLDEPTNHLDLDATLWLEGWLRSYPGTLILISHDRDFLDNVVDHLLHVEHKQLHLYKGGYSAFERQRSERLAQQQSMFEKQQREIAHMENFIRRFKAKATKAKQAQSRIKSLERMEKIAAAHVDSPFHFIFPEASQSSDPLLVMREANLGYSNKPIIDNVGFTLHPGQRIGLLGPNGAGKSTLIKTLVGDLPPITGQRTQGEHLYIGYFAQHQLEALDVDASPLLHIQRLSPDAKEQELRNFLGGFGFQGDEVLAAVGRFSGGEKARLALAMIAWKKPNLLLLDEPTNHLDLEMRHALTLALQGFEGAVIVVSHDRHLLNNTVDEYWLVADGKVATFDGDLTDYAQWLKERQQAARRVEKADKPQEETATPVVNKKLDRKEAARLREVLRPLKKQVDKLEKQIETLQAQLKTIENTLADTDIYTDNQRKDELQSLLKDQGQLELELESIEMQWLESSEELESRTAELGLD</sequence>
<dbReference type="NCBIfam" id="NF000355">
    <property type="entry name" value="ribo_prot_ABC_F"/>
    <property type="match status" value="1"/>
</dbReference>
<dbReference type="Gene3D" id="3.40.50.300">
    <property type="entry name" value="P-loop containing nucleotide triphosphate hydrolases"/>
    <property type="match status" value="2"/>
</dbReference>